<dbReference type="Gene3D" id="2.60.120.620">
    <property type="entry name" value="q2cbj1_9rhob like domain"/>
    <property type="match status" value="1"/>
</dbReference>
<dbReference type="GO" id="GO:0016706">
    <property type="term" value="F:2-oxoglutarate-dependent dioxygenase activity"/>
    <property type="evidence" value="ECO:0007669"/>
    <property type="project" value="UniProtKB-ARBA"/>
</dbReference>
<name>A0A4Z0LBN8_9FLAO</name>
<dbReference type="EMBL" id="SRLH01000002">
    <property type="protein sequence ID" value="TGD59276.1"/>
    <property type="molecule type" value="Genomic_DNA"/>
</dbReference>
<gene>
    <name evidence="1" type="ORF">E4635_05350</name>
</gene>
<comment type="caution">
    <text evidence="1">The sequence shown here is derived from an EMBL/GenBank/DDBJ whole genome shotgun (WGS) entry which is preliminary data.</text>
</comment>
<keyword evidence="1" id="KW-0560">Oxidoreductase</keyword>
<dbReference type="PANTHER" id="PTHR31630:SF6">
    <property type="entry name" value="PHYTANOYL-COA DIOXYGENASE-RELATED"/>
    <property type="match status" value="1"/>
</dbReference>
<dbReference type="AlphaFoldDB" id="A0A4Z0LBN8"/>
<dbReference type="InterPro" id="IPR008775">
    <property type="entry name" value="Phytyl_CoA_dOase-like"/>
</dbReference>
<reference evidence="1 2" key="1">
    <citation type="submission" date="2019-04" db="EMBL/GenBank/DDBJ databases">
        <title>Flavobacterium sp. strain DS2-A Genome sequencing and assembly.</title>
        <authorList>
            <person name="Kim I."/>
        </authorList>
    </citation>
    <scope>NUCLEOTIDE SEQUENCE [LARGE SCALE GENOMIC DNA]</scope>
    <source>
        <strain evidence="1 2">DS2-A</strain>
    </source>
</reference>
<sequence>MPWIILEDLWRRTTNPQISDSYATWDMEIEMLYRLGISMEDTLRFLHFEKPVFEDFKGWIEKKKKEVLYQEQSSDEKILTEQDLAFWNKNGYIVIKNAISRPECEATQQAIWDFLGMCSNKKETWYKRHEEQKGLMLGFSDHVTLNNNRQSMRIRKAYEQLYGTTSLYKTIDKVSFSPPETQEFRFLGSGLHWDVSLKQPIPFGLQGLLYLTDCGREEGAFHCVPGFHNKIEKWMLDLAPEENPREKALHSLKPVPVIGNAGDFIIWHQALPHCATPNNGISPRMVQYLTYLPDNYKSSSEWI</sequence>
<dbReference type="OrthoDB" id="1157001at2"/>
<keyword evidence="1" id="KW-0223">Dioxygenase</keyword>
<dbReference type="Pfam" id="PF05721">
    <property type="entry name" value="PhyH"/>
    <property type="match status" value="1"/>
</dbReference>
<dbReference type="SUPFAM" id="SSF51197">
    <property type="entry name" value="Clavaminate synthase-like"/>
    <property type="match status" value="1"/>
</dbReference>
<accession>A0A4Z0LBN8</accession>
<dbReference type="PANTHER" id="PTHR31630">
    <property type="entry name" value="PHYTANOYL-COA DIOXYGENASE-RELATED-RELATED"/>
    <property type="match status" value="1"/>
</dbReference>
<protein>
    <submittedName>
        <fullName evidence="1">Phytanoyl-CoA dioxygenase</fullName>
    </submittedName>
</protein>
<keyword evidence="2" id="KW-1185">Reference proteome</keyword>
<proteinExistence type="predicted"/>
<dbReference type="RefSeq" id="WP_135525586.1">
    <property type="nucleotide sequence ID" value="NZ_SRLH01000002.1"/>
</dbReference>
<evidence type="ECO:0000313" key="2">
    <source>
        <dbReference type="Proteomes" id="UP000297407"/>
    </source>
</evidence>
<evidence type="ECO:0000313" key="1">
    <source>
        <dbReference type="EMBL" id="TGD59276.1"/>
    </source>
</evidence>
<organism evidence="1 2">
    <name type="scientific">Flavobacterium humi</name>
    <dbReference type="NCBI Taxonomy" id="2562683"/>
    <lineage>
        <taxon>Bacteria</taxon>
        <taxon>Pseudomonadati</taxon>
        <taxon>Bacteroidota</taxon>
        <taxon>Flavobacteriia</taxon>
        <taxon>Flavobacteriales</taxon>
        <taxon>Flavobacteriaceae</taxon>
        <taxon>Flavobacterium</taxon>
    </lineage>
</organism>
<dbReference type="Proteomes" id="UP000297407">
    <property type="component" value="Unassembled WGS sequence"/>
</dbReference>